<feature type="compositionally biased region" description="Polar residues" evidence="1">
    <location>
        <begin position="29"/>
        <end position="38"/>
    </location>
</feature>
<organism evidence="2 3">
    <name type="scientific">Rhizopus delemar</name>
    <dbReference type="NCBI Taxonomy" id="936053"/>
    <lineage>
        <taxon>Eukaryota</taxon>
        <taxon>Fungi</taxon>
        <taxon>Fungi incertae sedis</taxon>
        <taxon>Mucoromycota</taxon>
        <taxon>Mucoromycotina</taxon>
        <taxon>Mucoromycetes</taxon>
        <taxon>Mucorales</taxon>
        <taxon>Mucorineae</taxon>
        <taxon>Rhizopodaceae</taxon>
        <taxon>Rhizopus</taxon>
    </lineage>
</organism>
<proteinExistence type="predicted"/>
<dbReference type="AlphaFoldDB" id="A0A9P6XR76"/>
<gene>
    <name evidence="2" type="ORF">G6F50_017117</name>
</gene>
<keyword evidence="3" id="KW-1185">Reference proteome</keyword>
<name>A0A9P6XR76_9FUNG</name>
<dbReference type="EMBL" id="JAANIU010011914">
    <property type="protein sequence ID" value="KAG1530739.1"/>
    <property type="molecule type" value="Genomic_DNA"/>
</dbReference>
<evidence type="ECO:0000313" key="3">
    <source>
        <dbReference type="Proteomes" id="UP000740926"/>
    </source>
</evidence>
<evidence type="ECO:0000256" key="1">
    <source>
        <dbReference type="SAM" id="MobiDB-lite"/>
    </source>
</evidence>
<reference evidence="2 3" key="1">
    <citation type="journal article" date="2020" name="Microb. Genom.">
        <title>Genetic diversity of clinical and environmental Mucorales isolates obtained from an investigation of mucormycosis cases among solid organ transplant recipients.</title>
        <authorList>
            <person name="Nguyen M.H."/>
            <person name="Kaul D."/>
            <person name="Muto C."/>
            <person name="Cheng S.J."/>
            <person name="Richter R.A."/>
            <person name="Bruno V.M."/>
            <person name="Liu G."/>
            <person name="Beyhan S."/>
            <person name="Sundermann A.J."/>
            <person name="Mounaud S."/>
            <person name="Pasculle A.W."/>
            <person name="Nierman W.C."/>
            <person name="Driscoll E."/>
            <person name="Cumbie R."/>
            <person name="Clancy C.J."/>
            <person name="Dupont C.L."/>
        </authorList>
    </citation>
    <scope>NUCLEOTIDE SEQUENCE [LARGE SCALE GENOMIC DNA]</scope>
    <source>
        <strain evidence="2 3">GL24</strain>
    </source>
</reference>
<dbReference type="Proteomes" id="UP000740926">
    <property type="component" value="Unassembled WGS sequence"/>
</dbReference>
<feature type="region of interest" description="Disordered" evidence="1">
    <location>
        <begin position="1"/>
        <end position="72"/>
    </location>
</feature>
<evidence type="ECO:0000313" key="2">
    <source>
        <dbReference type="EMBL" id="KAG1530739.1"/>
    </source>
</evidence>
<feature type="compositionally biased region" description="Polar residues" evidence="1">
    <location>
        <begin position="1"/>
        <end position="19"/>
    </location>
</feature>
<comment type="caution">
    <text evidence="2">The sequence shown here is derived from an EMBL/GenBank/DDBJ whole genome shotgun (WGS) entry which is preliminary data.</text>
</comment>
<protein>
    <submittedName>
        <fullName evidence="2">Uncharacterized protein</fullName>
    </submittedName>
</protein>
<accession>A0A9P6XR76</accession>
<sequence length="85" mass="8683">MPARSNTPVSINEELSANGPSGVDGSPAITKQRSTPASATARVTKDSSSASEAIRRAERCGMGTKPSARTARAAANLASLSWPGR</sequence>